<dbReference type="InterPro" id="IPR037171">
    <property type="entry name" value="NagB/RpiA_transferase-like"/>
</dbReference>
<keyword evidence="3 9" id="KW-0238">DNA-binding</keyword>
<organism evidence="9 11">
    <name type="scientific">Frigoribacterium faeni</name>
    <dbReference type="NCBI Taxonomy" id="145483"/>
    <lineage>
        <taxon>Bacteria</taxon>
        <taxon>Bacillati</taxon>
        <taxon>Actinomycetota</taxon>
        <taxon>Actinomycetes</taxon>
        <taxon>Micrococcales</taxon>
        <taxon>Microbacteriaceae</taxon>
        <taxon>Frigoribacterium</taxon>
    </lineage>
</organism>
<dbReference type="GO" id="GO:0030246">
    <property type="term" value="F:carbohydrate binding"/>
    <property type="evidence" value="ECO:0007669"/>
    <property type="project" value="InterPro"/>
</dbReference>
<evidence type="ECO:0000313" key="8">
    <source>
        <dbReference type="EMBL" id="GEK84334.1"/>
    </source>
</evidence>
<dbReference type="RefSeq" id="WP_208720928.1">
    <property type="nucleotide sequence ID" value="NZ_BAAAHR010000003.1"/>
</dbReference>
<evidence type="ECO:0000256" key="3">
    <source>
        <dbReference type="ARBA" id="ARBA00023125"/>
    </source>
</evidence>
<evidence type="ECO:0000313" key="11">
    <source>
        <dbReference type="Proteomes" id="UP000522688"/>
    </source>
</evidence>
<dbReference type="Pfam" id="PF04198">
    <property type="entry name" value="Sugar-bind"/>
    <property type="match status" value="1"/>
</dbReference>
<dbReference type="InterPro" id="IPR007630">
    <property type="entry name" value="RNA_pol_sigma70_r4"/>
</dbReference>
<evidence type="ECO:0000313" key="9">
    <source>
        <dbReference type="EMBL" id="MBA8813763.1"/>
    </source>
</evidence>
<feature type="compositionally biased region" description="Polar residues" evidence="5">
    <location>
        <begin position="1"/>
        <end position="10"/>
    </location>
</feature>
<evidence type="ECO:0000259" key="7">
    <source>
        <dbReference type="Pfam" id="PF04545"/>
    </source>
</evidence>
<protein>
    <submittedName>
        <fullName evidence="8 9">Transcriptional regulator</fullName>
    </submittedName>
</protein>
<evidence type="ECO:0000256" key="2">
    <source>
        <dbReference type="ARBA" id="ARBA00023015"/>
    </source>
</evidence>
<dbReference type="Gene3D" id="3.40.50.1360">
    <property type="match status" value="1"/>
</dbReference>
<gene>
    <name evidence="9" type="ORF">FB463_002012</name>
    <name evidence="8" type="ORF">FFA01_26430</name>
</gene>
<dbReference type="Proteomes" id="UP000321154">
    <property type="component" value="Unassembled WGS sequence"/>
</dbReference>
<name>A0A7W3PJ72_9MICO</name>
<feature type="domain" description="RNA polymerase sigma-70 region 4" evidence="7">
    <location>
        <begin position="36"/>
        <end position="68"/>
    </location>
</feature>
<dbReference type="EMBL" id="BJUV01000033">
    <property type="protein sequence ID" value="GEK84334.1"/>
    <property type="molecule type" value="Genomic_DNA"/>
</dbReference>
<evidence type="ECO:0000313" key="10">
    <source>
        <dbReference type="Proteomes" id="UP000321154"/>
    </source>
</evidence>
<comment type="similarity">
    <text evidence="1">Belongs to the SorC transcriptional regulatory family.</text>
</comment>
<dbReference type="PANTHER" id="PTHR34294:SF1">
    <property type="entry name" value="TRANSCRIPTIONAL REGULATOR LSRR"/>
    <property type="match status" value="1"/>
</dbReference>
<dbReference type="Proteomes" id="UP000522688">
    <property type="component" value="Unassembled WGS sequence"/>
</dbReference>
<reference evidence="9 11" key="2">
    <citation type="submission" date="2020-07" db="EMBL/GenBank/DDBJ databases">
        <title>Sequencing the genomes of 1000 actinobacteria strains.</title>
        <authorList>
            <person name="Klenk H.-P."/>
        </authorList>
    </citation>
    <scope>NUCLEOTIDE SEQUENCE [LARGE SCALE GENOMIC DNA]</scope>
    <source>
        <strain evidence="9 11">DSM 10309</strain>
    </source>
</reference>
<dbReference type="InterPro" id="IPR036388">
    <property type="entry name" value="WH-like_DNA-bd_sf"/>
</dbReference>
<dbReference type="Pfam" id="PF04545">
    <property type="entry name" value="Sigma70_r4"/>
    <property type="match status" value="1"/>
</dbReference>
<dbReference type="EMBL" id="JACGWW010000002">
    <property type="protein sequence ID" value="MBA8813763.1"/>
    <property type="molecule type" value="Genomic_DNA"/>
</dbReference>
<dbReference type="AlphaFoldDB" id="A0A7W3PJ72"/>
<dbReference type="GO" id="GO:0003677">
    <property type="term" value="F:DNA binding"/>
    <property type="evidence" value="ECO:0007669"/>
    <property type="project" value="UniProtKB-KW"/>
</dbReference>
<keyword evidence="2" id="KW-0805">Transcription regulation</keyword>
<sequence length="334" mass="35453">MSDDPTTTADASEAVPTGTGQRPPRFSIDVVYQAARMYYVEEATQVEIASRLGVSRPTVSRLVSEARRLGLVRIEVTDPYHDENIELGSQLKTALGLHDVWLAATTHATTLGDNLSGAVAAALENMSLKAGDVLLVSSGRTMHDVARGPLPSLPGVQLAPTVGGLTEPSPWFQTNEITLRAAERSGGFPAFLFAQALPSVDMRRSLDVDPAFQHVVGLWETAKGALLGIGAPTVTRDTISRFIPVAEGSFDDAVGDVCLNFFDADGDALEFPGSDRMVRTSRSVLQRVPHAVGVAVGLEKVPSILGAVRARLVNELVTDTVTARALLAESTRAS</sequence>
<dbReference type="GO" id="GO:0003700">
    <property type="term" value="F:DNA-binding transcription factor activity"/>
    <property type="evidence" value="ECO:0007669"/>
    <property type="project" value="InterPro"/>
</dbReference>
<dbReference type="InterPro" id="IPR051054">
    <property type="entry name" value="SorC_transcr_regulators"/>
</dbReference>
<evidence type="ECO:0000256" key="1">
    <source>
        <dbReference type="ARBA" id="ARBA00010466"/>
    </source>
</evidence>
<reference evidence="8 10" key="1">
    <citation type="submission" date="2019-07" db="EMBL/GenBank/DDBJ databases">
        <title>Whole genome shotgun sequence of Frigoribacterium faeni NBRC 103066.</title>
        <authorList>
            <person name="Hosoyama A."/>
            <person name="Uohara A."/>
            <person name="Ohji S."/>
            <person name="Ichikawa N."/>
        </authorList>
    </citation>
    <scope>NUCLEOTIDE SEQUENCE [LARGE SCALE GENOMIC DNA]</scope>
    <source>
        <strain evidence="8 10">NBRC 103066</strain>
    </source>
</reference>
<feature type="region of interest" description="Disordered" evidence="5">
    <location>
        <begin position="1"/>
        <end position="22"/>
    </location>
</feature>
<dbReference type="Gene3D" id="1.10.10.10">
    <property type="entry name" value="Winged helix-like DNA-binding domain superfamily/Winged helix DNA-binding domain"/>
    <property type="match status" value="1"/>
</dbReference>
<dbReference type="PANTHER" id="PTHR34294">
    <property type="entry name" value="TRANSCRIPTIONAL REGULATOR-RELATED"/>
    <property type="match status" value="1"/>
</dbReference>
<dbReference type="InterPro" id="IPR007324">
    <property type="entry name" value="Sugar-bd_dom_put"/>
</dbReference>
<keyword evidence="4" id="KW-0804">Transcription</keyword>
<feature type="domain" description="Sugar-binding" evidence="6">
    <location>
        <begin position="83"/>
        <end position="328"/>
    </location>
</feature>
<evidence type="ECO:0000259" key="6">
    <source>
        <dbReference type="Pfam" id="PF04198"/>
    </source>
</evidence>
<accession>A0A7W3PJ72</accession>
<dbReference type="SUPFAM" id="SSF100950">
    <property type="entry name" value="NagB/RpiA/CoA transferase-like"/>
    <property type="match status" value="1"/>
</dbReference>
<proteinExistence type="inferred from homology"/>
<evidence type="ECO:0000256" key="4">
    <source>
        <dbReference type="ARBA" id="ARBA00023163"/>
    </source>
</evidence>
<comment type="caution">
    <text evidence="9">The sequence shown here is derived from an EMBL/GenBank/DDBJ whole genome shotgun (WGS) entry which is preliminary data.</text>
</comment>
<evidence type="ECO:0000256" key="5">
    <source>
        <dbReference type="SAM" id="MobiDB-lite"/>
    </source>
</evidence>
<keyword evidence="10" id="KW-1185">Reference proteome</keyword>